<dbReference type="GO" id="GO:0009046">
    <property type="term" value="F:zinc D-Ala-D-Ala carboxypeptidase activity"/>
    <property type="evidence" value="ECO:0007669"/>
    <property type="project" value="UniProtKB-EC"/>
</dbReference>
<gene>
    <name evidence="2" type="ORF">E5S67_02843</name>
</gene>
<keyword evidence="3" id="KW-1185">Reference proteome</keyword>
<dbReference type="RefSeq" id="WP_172188246.1">
    <property type="nucleotide sequence ID" value="NZ_CAWPPK010000260.1"/>
</dbReference>
<dbReference type="Proteomes" id="UP000702425">
    <property type="component" value="Unassembled WGS sequence"/>
</dbReference>
<dbReference type="Pfam" id="PF01471">
    <property type="entry name" value="PG_binding_1"/>
    <property type="match status" value="1"/>
</dbReference>
<dbReference type="SUPFAM" id="SSF47090">
    <property type="entry name" value="PGBD-like"/>
    <property type="match status" value="1"/>
</dbReference>
<dbReference type="EMBL" id="SRRZ01000047">
    <property type="protein sequence ID" value="NQE35113.1"/>
    <property type="molecule type" value="Genomic_DNA"/>
</dbReference>
<dbReference type="EC" id="3.4.17.14" evidence="2"/>
<organism evidence="2 3">
    <name type="scientific">Microcoleus asticus IPMA8</name>
    <dbReference type="NCBI Taxonomy" id="2563858"/>
    <lineage>
        <taxon>Bacteria</taxon>
        <taxon>Bacillati</taxon>
        <taxon>Cyanobacteriota</taxon>
        <taxon>Cyanophyceae</taxon>
        <taxon>Oscillatoriophycideae</taxon>
        <taxon>Oscillatoriales</taxon>
        <taxon>Microcoleaceae</taxon>
        <taxon>Microcoleus</taxon>
        <taxon>Microcoleus asticus</taxon>
    </lineage>
</organism>
<dbReference type="InterPro" id="IPR036366">
    <property type="entry name" value="PGBDSf"/>
</dbReference>
<proteinExistence type="predicted"/>
<evidence type="ECO:0000313" key="2">
    <source>
        <dbReference type="EMBL" id="NQE35113.1"/>
    </source>
</evidence>
<reference evidence="2 3" key="1">
    <citation type="journal article" date="2020" name="Sci. Rep.">
        <title>A novel cyanobacterial geosmin producer, revising GeoA distribution and dispersion patterns in Bacteria.</title>
        <authorList>
            <person name="Churro C."/>
            <person name="Semedo-Aguiar A.P."/>
            <person name="Silva A.D."/>
            <person name="Pereira-Leal J.B."/>
            <person name="Leite R.B."/>
        </authorList>
    </citation>
    <scope>NUCLEOTIDE SEQUENCE [LARGE SCALE GENOMIC DNA]</scope>
    <source>
        <strain evidence="2 3">IPMA8</strain>
    </source>
</reference>
<comment type="caution">
    <text evidence="2">The sequence shown here is derived from an EMBL/GenBank/DDBJ whole genome shotgun (WGS) entry which is preliminary data.</text>
</comment>
<evidence type="ECO:0000259" key="1">
    <source>
        <dbReference type="Pfam" id="PF01471"/>
    </source>
</evidence>
<protein>
    <submittedName>
        <fullName evidence="2">Zinc D-Ala-D-Ala carboxypeptidase</fullName>
        <ecNumber evidence="2">3.4.17.14</ecNumber>
    </submittedName>
</protein>
<accession>A0ABX2CZR8</accession>
<dbReference type="Gene3D" id="1.10.101.10">
    <property type="entry name" value="PGBD-like superfamily/PGBD"/>
    <property type="match status" value="1"/>
</dbReference>
<dbReference type="InterPro" id="IPR036365">
    <property type="entry name" value="PGBD-like_sf"/>
</dbReference>
<feature type="domain" description="Peptidoglycan binding-like" evidence="1">
    <location>
        <begin position="30"/>
        <end position="83"/>
    </location>
</feature>
<evidence type="ECO:0000313" key="3">
    <source>
        <dbReference type="Proteomes" id="UP000702425"/>
    </source>
</evidence>
<sequence>MQTTNSIYAQLPICSSLPTLQRNNSTAANKNVRYLQQSLVKNGYPVAIDGFFGAKTKQAVIKFQKQNKIAVDGIVGPQTWNLLGACDAGEPGC</sequence>
<keyword evidence="2" id="KW-0121">Carboxypeptidase</keyword>
<name>A0ABX2CZR8_9CYAN</name>
<dbReference type="InterPro" id="IPR002477">
    <property type="entry name" value="Peptidoglycan-bd-like"/>
</dbReference>
<keyword evidence="2" id="KW-0645">Protease</keyword>
<keyword evidence="2" id="KW-0378">Hydrolase</keyword>